<sequence length="86" mass="8782">LKPIGDFVSHEPTRRSPDSARLRPRAALAFSPRAYPSAEDGMASHQGGGPRATGGLGLRPPFPSSMADADGPNSAGWRAAGRGATG</sequence>
<feature type="region of interest" description="Disordered" evidence="1">
    <location>
        <begin position="1"/>
        <end position="86"/>
    </location>
</feature>
<name>K0RVM0_THAOC</name>
<keyword evidence="3" id="KW-1185">Reference proteome</keyword>
<evidence type="ECO:0000313" key="2">
    <source>
        <dbReference type="EMBL" id="EJK56494.1"/>
    </source>
</evidence>
<evidence type="ECO:0000256" key="1">
    <source>
        <dbReference type="SAM" id="MobiDB-lite"/>
    </source>
</evidence>
<dbReference type="AlphaFoldDB" id="K0RVM0"/>
<gene>
    <name evidence="2" type="ORF">THAOC_23607</name>
</gene>
<accession>K0RVM0</accession>
<feature type="non-terminal residue" evidence="2">
    <location>
        <position position="1"/>
    </location>
</feature>
<protein>
    <submittedName>
        <fullName evidence="2">Uncharacterized protein</fullName>
    </submittedName>
</protein>
<feature type="compositionally biased region" description="Basic and acidic residues" evidence="1">
    <location>
        <begin position="8"/>
        <end position="21"/>
    </location>
</feature>
<dbReference type="Proteomes" id="UP000266841">
    <property type="component" value="Unassembled WGS sequence"/>
</dbReference>
<feature type="compositionally biased region" description="Low complexity" evidence="1">
    <location>
        <begin position="75"/>
        <end position="86"/>
    </location>
</feature>
<comment type="caution">
    <text evidence="2">The sequence shown here is derived from an EMBL/GenBank/DDBJ whole genome shotgun (WGS) entry which is preliminary data.</text>
</comment>
<organism evidence="2 3">
    <name type="scientific">Thalassiosira oceanica</name>
    <name type="common">Marine diatom</name>
    <dbReference type="NCBI Taxonomy" id="159749"/>
    <lineage>
        <taxon>Eukaryota</taxon>
        <taxon>Sar</taxon>
        <taxon>Stramenopiles</taxon>
        <taxon>Ochrophyta</taxon>
        <taxon>Bacillariophyta</taxon>
        <taxon>Coscinodiscophyceae</taxon>
        <taxon>Thalassiosirophycidae</taxon>
        <taxon>Thalassiosirales</taxon>
        <taxon>Thalassiosiraceae</taxon>
        <taxon>Thalassiosira</taxon>
    </lineage>
</organism>
<evidence type="ECO:0000313" key="3">
    <source>
        <dbReference type="Proteomes" id="UP000266841"/>
    </source>
</evidence>
<feature type="compositionally biased region" description="Gly residues" evidence="1">
    <location>
        <begin position="46"/>
        <end position="57"/>
    </location>
</feature>
<dbReference type="EMBL" id="AGNL01031265">
    <property type="protein sequence ID" value="EJK56494.1"/>
    <property type="molecule type" value="Genomic_DNA"/>
</dbReference>
<proteinExistence type="predicted"/>
<reference evidence="2 3" key="1">
    <citation type="journal article" date="2012" name="Genome Biol.">
        <title>Genome and low-iron response of an oceanic diatom adapted to chronic iron limitation.</title>
        <authorList>
            <person name="Lommer M."/>
            <person name="Specht M."/>
            <person name="Roy A.S."/>
            <person name="Kraemer L."/>
            <person name="Andreson R."/>
            <person name="Gutowska M.A."/>
            <person name="Wolf J."/>
            <person name="Bergner S.V."/>
            <person name="Schilhabel M.B."/>
            <person name="Klostermeier U.C."/>
            <person name="Beiko R.G."/>
            <person name="Rosenstiel P."/>
            <person name="Hippler M."/>
            <person name="Laroche J."/>
        </authorList>
    </citation>
    <scope>NUCLEOTIDE SEQUENCE [LARGE SCALE GENOMIC DNA]</scope>
    <source>
        <strain evidence="2 3">CCMP1005</strain>
    </source>
</reference>